<comment type="subcellular location">
    <subcellularLocation>
        <location evidence="1">Endoplasmic reticulum membrane</location>
        <topology evidence="1">Multi-pass membrane protein</topology>
    </subcellularLocation>
</comment>
<feature type="transmembrane region" description="Helical" evidence="10">
    <location>
        <begin position="128"/>
        <end position="159"/>
    </location>
</feature>
<proteinExistence type="predicted"/>
<keyword evidence="4" id="KW-0328">Glycosyltransferase</keyword>
<evidence type="ECO:0000256" key="9">
    <source>
        <dbReference type="ARBA" id="ARBA00023136"/>
    </source>
</evidence>
<keyword evidence="9 10" id="KW-0472">Membrane</keyword>
<evidence type="ECO:0000313" key="12">
    <source>
        <dbReference type="Proteomes" id="UP000178565"/>
    </source>
</evidence>
<evidence type="ECO:0000313" key="11">
    <source>
        <dbReference type="EMBL" id="OGE42453.1"/>
    </source>
</evidence>
<evidence type="ECO:0000256" key="5">
    <source>
        <dbReference type="ARBA" id="ARBA00022679"/>
    </source>
</evidence>
<dbReference type="EMBL" id="MFDM01000025">
    <property type="protein sequence ID" value="OGE42453.1"/>
    <property type="molecule type" value="Genomic_DNA"/>
</dbReference>
<dbReference type="PANTHER" id="PTHR12468:SF2">
    <property type="entry name" value="GPI MANNOSYLTRANSFERASE 2"/>
    <property type="match status" value="1"/>
</dbReference>
<dbReference type="STRING" id="1797785.A3B45_02250"/>
<keyword evidence="7" id="KW-0256">Endoplasmic reticulum</keyword>
<evidence type="ECO:0000256" key="7">
    <source>
        <dbReference type="ARBA" id="ARBA00022824"/>
    </source>
</evidence>
<reference evidence="11 12" key="1">
    <citation type="journal article" date="2016" name="Nat. Commun.">
        <title>Thousands of microbial genomes shed light on interconnected biogeochemical processes in an aquifer system.</title>
        <authorList>
            <person name="Anantharaman K."/>
            <person name="Brown C.T."/>
            <person name="Hug L.A."/>
            <person name="Sharon I."/>
            <person name="Castelle C.J."/>
            <person name="Probst A.J."/>
            <person name="Thomas B.C."/>
            <person name="Singh A."/>
            <person name="Wilkins M.J."/>
            <person name="Karaoz U."/>
            <person name="Brodie E.L."/>
            <person name="Williams K.H."/>
            <person name="Hubbard S.S."/>
            <person name="Banfield J.F."/>
        </authorList>
    </citation>
    <scope>NUCLEOTIDE SEQUENCE [LARGE SCALE GENOMIC DNA]</scope>
</reference>
<evidence type="ECO:0000256" key="1">
    <source>
        <dbReference type="ARBA" id="ARBA00004477"/>
    </source>
</evidence>
<dbReference type="Pfam" id="PF04188">
    <property type="entry name" value="Mannosyl_trans2"/>
    <property type="match status" value="1"/>
</dbReference>
<comment type="pathway">
    <text evidence="2">Glycolipid biosynthesis; glycosylphosphatidylinositol-anchor biosynthesis.</text>
</comment>
<evidence type="ECO:0000256" key="2">
    <source>
        <dbReference type="ARBA" id="ARBA00004687"/>
    </source>
</evidence>
<keyword evidence="3" id="KW-0337">GPI-anchor biosynthesis</keyword>
<dbReference type="Proteomes" id="UP000178565">
    <property type="component" value="Unassembled WGS sequence"/>
</dbReference>
<accession>A0A1F5KNE7</accession>
<gene>
    <name evidence="11" type="ORF">A3B45_02250</name>
</gene>
<feature type="transmembrane region" description="Helical" evidence="10">
    <location>
        <begin position="264"/>
        <end position="282"/>
    </location>
</feature>
<feature type="transmembrane region" description="Helical" evidence="10">
    <location>
        <begin position="287"/>
        <end position="305"/>
    </location>
</feature>
<comment type="caution">
    <text evidence="11">The sequence shown here is derived from an EMBL/GenBank/DDBJ whole genome shotgun (WGS) entry which is preliminary data.</text>
</comment>
<evidence type="ECO:0000256" key="10">
    <source>
        <dbReference type="SAM" id="Phobius"/>
    </source>
</evidence>
<sequence length="360" mass="42441">MKFNRKKILIDSDPIKIYLLWIVILLTVTYLGFLLFPKSEYSSDNFFENFVNWDSRYYISIAQSGYLKPTHYAFFPGYPLAIKIITFITRDFWLSAILISVVSTFLASLFLYKLIILDFSKEIAKRTLFYLLFFPTSFYFLMGYSEGLFLLLSILTIYYFRKNKFFWATLFAILTSLTRFIGLILIFSIFIEILWHKRFNKKNIILLLSPLGFLLYCLYLYTQTGQPLYFIEAQTEWSRQIGLPWMPFWEALNNIFQSGFTQKYYYVIFDLVFAVFGLGMAIRSFRFLPPIYSFYALGSVLVPILTTNLSSTSRLLLPIFPISILLALIKSQTFKIPYLIISLILTLLFSALFLNWYWVA</sequence>
<evidence type="ECO:0008006" key="13">
    <source>
        <dbReference type="Google" id="ProtNLM"/>
    </source>
</evidence>
<dbReference type="UniPathway" id="UPA00196"/>
<evidence type="ECO:0000256" key="8">
    <source>
        <dbReference type="ARBA" id="ARBA00022989"/>
    </source>
</evidence>
<dbReference type="PANTHER" id="PTHR12468">
    <property type="entry name" value="GPI MANNOSYLTRANSFERASE 2"/>
    <property type="match status" value="1"/>
</dbReference>
<protein>
    <recommendedName>
        <fullName evidence="13">Glycosyltransferase RgtA/B/C/D-like domain-containing protein</fullName>
    </recommendedName>
</protein>
<dbReference type="GO" id="GO:0000009">
    <property type="term" value="F:alpha-1,6-mannosyltransferase activity"/>
    <property type="evidence" value="ECO:0007669"/>
    <property type="project" value="InterPro"/>
</dbReference>
<evidence type="ECO:0000256" key="6">
    <source>
        <dbReference type="ARBA" id="ARBA00022692"/>
    </source>
</evidence>
<name>A0A1F5KNE7_9BACT</name>
<dbReference type="GO" id="GO:0004376">
    <property type="term" value="F:GPI mannosyltransferase activity"/>
    <property type="evidence" value="ECO:0007669"/>
    <property type="project" value="InterPro"/>
</dbReference>
<dbReference type="InterPro" id="IPR007315">
    <property type="entry name" value="PIG-V/Gpi18"/>
</dbReference>
<evidence type="ECO:0000256" key="3">
    <source>
        <dbReference type="ARBA" id="ARBA00022502"/>
    </source>
</evidence>
<keyword evidence="8 10" id="KW-1133">Transmembrane helix</keyword>
<evidence type="ECO:0000256" key="4">
    <source>
        <dbReference type="ARBA" id="ARBA00022676"/>
    </source>
</evidence>
<feature type="transmembrane region" description="Helical" evidence="10">
    <location>
        <begin position="336"/>
        <end position="358"/>
    </location>
</feature>
<organism evidence="11 12">
    <name type="scientific">Candidatus Daviesbacteria bacterium RIFCSPLOWO2_01_FULL_39_12</name>
    <dbReference type="NCBI Taxonomy" id="1797785"/>
    <lineage>
        <taxon>Bacteria</taxon>
        <taxon>Candidatus Daviesiibacteriota</taxon>
    </lineage>
</organism>
<dbReference type="GO" id="GO:0016020">
    <property type="term" value="C:membrane"/>
    <property type="evidence" value="ECO:0007669"/>
    <property type="project" value="GOC"/>
</dbReference>
<keyword evidence="5" id="KW-0808">Transferase</keyword>
<feature type="transmembrane region" description="Helical" evidence="10">
    <location>
        <begin position="15"/>
        <end position="36"/>
    </location>
</feature>
<feature type="transmembrane region" description="Helical" evidence="10">
    <location>
        <begin position="203"/>
        <end position="221"/>
    </location>
</feature>
<dbReference type="AlphaFoldDB" id="A0A1F5KNE7"/>
<feature type="transmembrane region" description="Helical" evidence="10">
    <location>
        <begin position="92"/>
        <end position="116"/>
    </location>
</feature>
<dbReference type="GO" id="GO:0031501">
    <property type="term" value="C:mannosyltransferase complex"/>
    <property type="evidence" value="ECO:0007669"/>
    <property type="project" value="TreeGrafter"/>
</dbReference>
<dbReference type="GO" id="GO:0006506">
    <property type="term" value="P:GPI anchor biosynthetic process"/>
    <property type="evidence" value="ECO:0007669"/>
    <property type="project" value="UniProtKB-UniPathway"/>
</dbReference>
<keyword evidence="6 10" id="KW-0812">Transmembrane</keyword>
<feature type="transmembrane region" description="Helical" evidence="10">
    <location>
        <begin position="165"/>
        <end position="191"/>
    </location>
</feature>